<dbReference type="PROSITE" id="PS50043">
    <property type="entry name" value="HTH_LUXR_2"/>
    <property type="match status" value="1"/>
</dbReference>
<dbReference type="PANTHER" id="PTHR44688:SF16">
    <property type="entry name" value="DNA-BINDING TRANSCRIPTIONAL ACTIVATOR DEVR_DOSR"/>
    <property type="match status" value="1"/>
</dbReference>
<dbReference type="GO" id="GO:0003677">
    <property type="term" value="F:DNA binding"/>
    <property type="evidence" value="ECO:0007669"/>
    <property type="project" value="UniProtKB-KW"/>
</dbReference>
<evidence type="ECO:0000256" key="4">
    <source>
        <dbReference type="PROSITE-ProRule" id="PRU00169"/>
    </source>
</evidence>
<dbReference type="KEGG" id="moc:BB934_25890"/>
<dbReference type="PRINTS" id="PR00038">
    <property type="entry name" value="HTHLUXR"/>
</dbReference>
<dbReference type="SUPFAM" id="SSF52172">
    <property type="entry name" value="CheY-like"/>
    <property type="match status" value="1"/>
</dbReference>
<dbReference type="EMBL" id="CP016616">
    <property type="protein sequence ID" value="ANY81223.1"/>
    <property type="molecule type" value="Genomic_DNA"/>
</dbReference>
<dbReference type="SMART" id="SM00421">
    <property type="entry name" value="HTH_LUXR"/>
    <property type="match status" value="1"/>
</dbReference>
<dbReference type="AlphaFoldDB" id="A0A1B2EMK7"/>
<dbReference type="InterPro" id="IPR036388">
    <property type="entry name" value="WH-like_DNA-bd_sf"/>
</dbReference>
<dbReference type="Pfam" id="PF00196">
    <property type="entry name" value="GerE"/>
    <property type="match status" value="1"/>
</dbReference>
<keyword evidence="1" id="KW-0805">Transcription regulation</keyword>
<feature type="modified residue" description="4-aspartylphosphate" evidence="4">
    <location>
        <position position="59"/>
    </location>
</feature>
<dbReference type="Gene3D" id="1.10.10.10">
    <property type="entry name" value="Winged helix-like DNA-binding domain superfamily/Winged helix DNA-binding domain"/>
    <property type="match status" value="1"/>
</dbReference>
<proteinExistence type="predicted"/>
<dbReference type="PROSITE" id="PS50110">
    <property type="entry name" value="RESPONSE_REGULATORY"/>
    <property type="match status" value="1"/>
</dbReference>
<dbReference type="InterPro" id="IPR011006">
    <property type="entry name" value="CheY-like_superfamily"/>
</dbReference>
<accession>A0A1B2EMK7</accession>
<feature type="domain" description="HTH luxR-type" evidence="5">
    <location>
        <begin position="140"/>
        <end position="205"/>
    </location>
</feature>
<dbReference type="SUPFAM" id="SSF46894">
    <property type="entry name" value="C-terminal effector domain of the bipartite response regulators"/>
    <property type="match status" value="1"/>
</dbReference>
<evidence type="ECO:0000259" key="6">
    <source>
        <dbReference type="PROSITE" id="PS50110"/>
    </source>
</evidence>
<name>A0A1B2EMK7_9HYPH</name>
<dbReference type="InterPro" id="IPR016032">
    <property type="entry name" value="Sig_transdc_resp-reg_C-effctor"/>
</dbReference>
<sequence>MGVTPVSAVVHIVDDDESFRTATQRLLRVAGYAVETYDSAERLLQRLPEDAGPSCILLDIRIPGLSGPDLQDRLSALGSHLPIIFLTGHADIPTTVKVMKAGAADLLTKPVAKDELIAALERAMARSRAGREKNEQLRSLQKRVDGLTPRERQVFERVARGKMNKEIGRELGATERTIKAHRSNIMDKLQIASVAELVLIAERLGILAEQPAGIGR</sequence>
<keyword evidence="3" id="KW-0804">Transcription</keyword>
<dbReference type="Pfam" id="PF00072">
    <property type="entry name" value="Response_reg"/>
    <property type="match status" value="1"/>
</dbReference>
<keyword evidence="4" id="KW-0597">Phosphoprotein</keyword>
<evidence type="ECO:0000256" key="2">
    <source>
        <dbReference type="ARBA" id="ARBA00023125"/>
    </source>
</evidence>
<evidence type="ECO:0000259" key="5">
    <source>
        <dbReference type="PROSITE" id="PS50043"/>
    </source>
</evidence>
<dbReference type="Gene3D" id="3.40.50.2300">
    <property type="match status" value="1"/>
</dbReference>
<reference evidence="7" key="1">
    <citation type="submission" date="2016-07" db="EMBL/GenBank/DDBJ databases">
        <title>Microvirga ossetica sp. nov. a new species of rhizobia isolated from root nodules of the legume species Vicia alpestris Steven originated from North Ossetia region in the Caucasus.</title>
        <authorList>
            <person name="Safronova V.I."/>
            <person name="Kuznetsova I.G."/>
            <person name="Sazanova A.L."/>
            <person name="Belimov A."/>
            <person name="Andronov E."/>
            <person name="Osledkin Y.S."/>
            <person name="Onishchuk O.P."/>
            <person name="Kurchak O.N."/>
            <person name="Shaposhnikov A.I."/>
            <person name="Willems A."/>
            <person name="Tikhonovich I.A."/>
        </authorList>
    </citation>
    <scope>NUCLEOTIDE SEQUENCE [LARGE SCALE GENOMIC DNA]</scope>
    <source>
        <strain evidence="7">V5/3M</strain>
    </source>
</reference>
<organism evidence="7">
    <name type="scientific">Microvirga ossetica</name>
    <dbReference type="NCBI Taxonomy" id="1882682"/>
    <lineage>
        <taxon>Bacteria</taxon>
        <taxon>Pseudomonadati</taxon>
        <taxon>Pseudomonadota</taxon>
        <taxon>Alphaproteobacteria</taxon>
        <taxon>Hyphomicrobiales</taxon>
        <taxon>Methylobacteriaceae</taxon>
        <taxon>Microvirga</taxon>
    </lineage>
</organism>
<protein>
    <submittedName>
        <fullName evidence="7">DNA-binding response regulator</fullName>
    </submittedName>
</protein>
<keyword evidence="2 7" id="KW-0238">DNA-binding</keyword>
<gene>
    <name evidence="7" type="ORF">BB934_25890</name>
</gene>
<dbReference type="CDD" id="cd06170">
    <property type="entry name" value="LuxR_C_like"/>
    <property type="match status" value="1"/>
</dbReference>
<dbReference type="PANTHER" id="PTHR44688">
    <property type="entry name" value="DNA-BINDING TRANSCRIPTIONAL ACTIVATOR DEVR_DOSR"/>
    <property type="match status" value="1"/>
</dbReference>
<feature type="domain" description="Response regulatory" evidence="6">
    <location>
        <begin position="9"/>
        <end position="124"/>
    </location>
</feature>
<evidence type="ECO:0000256" key="3">
    <source>
        <dbReference type="ARBA" id="ARBA00023163"/>
    </source>
</evidence>
<evidence type="ECO:0000313" key="7">
    <source>
        <dbReference type="EMBL" id="ANY81223.1"/>
    </source>
</evidence>
<evidence type="ECO:0000256" key="1">
    <source>
        <dbReference type="ARBA" id="ARBA00023015"/>
    </source>
</evidence>
<dbReference type="InterPro" id="IPR000792">
    <property type="entry name" value="Tscrpt_reg_LuxR_C"/>
</dbReference>
<dbReference type="GO" id="GO:0006355">
    <property type="term" value="P:regulation of DNA-templated transcription"/>
    <property type="evidence" value="ECO:0007669"/>
    <property type="project" value="InterPro"/>
</dbReference>
<dbReference type="SMART" id="SM00448">
    <property type="entry name" value="REC"/>
    <property type="match status" value="1"/>
</dbReference>
<dbReference type="GO" id="GO:0000160">
    <property type="term" value="P:phosphorelay signal transduction system"/>
    <property type="evidence" value="ECO:0007669"/>
    <property type="project" value="InterPro"/>
</dbReference>
<dbReference type="InterPro" id="IPR001789">
    <property type="entry name" value="Sig_transdc_resp-reg_receiver"/>
</dbReference>